<name>W9S9C8_9ROSA</name>
<feature type="region of interest" description="Disordered" evidence="3">
    <location>
        <begin position="1"/>
        <end position="51"/>
    </location>
</feature>
<dbReference type="SMART" id="SM01075">
    <property type="entry name" value="CDT1"/>
    <property type="match status" value="1"/>
</dbReference>
<dbReference type="GO" id="GO:0005634">
    <property type="term" value="C:nucleus"/>
    <property type="evidence" value="ECO:0007669"/>
    <property type="project" value="TreeGrafter"/>
</dbReference>
<evidence type="ECO:0000256" key="3">
    <source>
        <dbReference type="SAM" id="MobiDB-lite"/>
    </source>
</evidence>
<dbReference type="eggNOG" id="KOG4762">
    <property type="taxonomic scope" value="Eukaryota"/>
</dbReference>
<dbReference type="GO" id="GO:0000278">
    <property type="term" value="P:mitotic cell cycle"/>
    <property type="evidence" value="ECO:0007669"/>
    <property type="project" value="TreeGrafter"/>
</dbReference>
<feature type="compositionally biased region" description="Low complexity" evidence="3">
    <location>
        <begin position="352"/>
        <end position="371"/>
    </location>
</feature>
<dbReference type="PANTHER" id="PTHR28637:SF1">
    <property type="entry name" value="DNA REPLICATION FACTOR CDT1"/>
    <property type="match status" value="1"/>
</dbReference>
<dbReference type="Pfam" id="PF08839">
    <property type="entry name" value="CDT1"/>
    <property type="match status" value="1"/>
</dbReference>
<evidence type="ECO:0000256" key="2">
    <source>
        <dbReference type="ARBA" id="ARBA00023306"/>
    </source>
</evidence>
<keyword evidence="6" id="KW-1185">Reference proteome</keyword>
<reference evidence="6" key="1">
    <citation type="submission" date="2013-01" db="EMBL/GenBank/DDBJ databases">
        <title>Draft Genome Sequence of a Mulberry Tree, Morus notabilis C.K. Schneid.</title>
        <authorList>
            <person name="He N."/>
            <person name="Zhao S."/>
        </authorList>
    </citation>
    <scope>NUCLEOTIDE SEQUENCE</scope>
</reference>
<evidence type="ECO:0000259" key="4">
    <source>
        <dbReference type="SMART" id="SM01075"/>
    </source>
</evidence>
<dbReference type="Pfam" id="PF16679">
    <property type="entry name" value="CDT1_C"/>
    <property type="match status" value="1"/>
</dbReference>
<dbReference type="STRING" id="981085.W9S9C8"/>
<feature type="compositionally biased region" description="Low complexity" evidence="3">
    <location>
        <begin position="263"/>
        <end position="275"/>
    </location>
</feature>
<gene>
    <name evidence="5" type="ORF">L484_009786</name>
</gene>
<dbReference type="AlphaFoldDB" id="W9S9C8"/>
<dbReference type="GO" id="GO:0003677">
    <property type="term" value="F:DNA binding"/>
    <property type="evidence" value="ECO:0007669"/>
    <property type="project" value="InterPro"/>
</dbReference>
<evidence type="ECO:0000313" key="6">
    <source>
        <dbReference type="Proteomes" id="UP000030645"/>
    </source>
</evidence>
<dbReference type="GO" id="GO:0030174">
    <property type="term" value="P:regulation of DNA-templated DNA replication initiation"/>
    <property type="evidence" value="ECO:0007669"/>
    <property type="project" value="InterPro"/>
</dbReference>
<dbReference type="Proteomes" id="UP000030645">
    <property type="component" value="Unassembled WGS sequence"/>
</dbReference>
<comment type="similarity">
    <text evidence="1">Belongs to the Cdt1 family.</text>
</comment>
<dbReference type="GO" id="GO:0000076">
    <property type="term" value="P:DNA replication checkpoint signaling"/>
    <property type="evidence" value="ECO:0007669"/>
    <property type="project" value="TreeGrafter"/>
</dbReference>
<evidence type="ECO:0000256" key="1">
    <source>
        <dbReference type="ARBA" id="ARBA00008356"/>
    </source>
</evidence>
<evidence type="ECO:0000313" key="5">
    <source>
        <dbReference type="EMBL" id="EXC31936.1"/>
    </source>
</evidence>
<dbReference type="InterPro" id="IPR036390">
    <property type="entry name" value="WH_DNA-bd_sf"/>
</dbReference>
<feature type="compositionally biased region" description="Polar residues" evidence="3">
    <location>
        <begin position="1"/>
        <end position="11"/>
    </location>
</feature>
<dbReference type="InterPro" id="IPR038090">
    <property type="entry name" value="Cdt1_C_WH_dom_sf"/>
</dbReference>
<dbReference type="GO" id="GO:0070182">
    <property type="term" value="F:DNA polymerase binding"/>
    <property type="evidence" value="ECO:0007669"/>
    <property type="project" value="TreeGrafter"/>
</dbReference>
<accession>W9S9C8</accession>
<feature type="domain" description="CDT1 Geminin-binding" evidence="4">
    <location>
        <begin position="115"/>
        <end position="247"/>
    </location>
</feature>
<feature type="region of interest" description="Disordered" evidence="3">
    <location>
        <begin position="262"/>
        <end position="458"/>
    </location>
</feature>
<dbReference type="PANTHER" id="PTHR28637">
    <property type="entry name" value="DNA REPLICATION FACTOR CDT1"/>
    <property type="match status" value="1"/>
</dbReference>
<feature type="compositionally biased region" description="Basic residues" evidence="3">
    <location>
        <begin position="443"/>
        <end position="452"/>
    </location>
</feature>
<feature type="compositionally biased region" description="Basic and acidic residues" evidence="3">
    <location>
        <begin position="389"/>
        <end position="399"/>
    </location>
</feature>
<organism evidence="5 6">
    <name type="scientific">Morus notabilis</name>
    <dbReference type="NCBI Taxonomy" id="981085"/>
    <lineage>
        <taxon>Eukaryota</taxon>
        <taxon>Viridiplantae</taxon>
        <taxon>Streptophyta</taxon>
        <taxon>Embryophyta</taxon>
        <taxon>Tracheophyta</taxon>
        <taxon>Spermatophyta</taxon>
        <taxon>Magnoliopsida</taxon>
        <taxon>eudicotyledons</taxon>
        <taxon>Gunneridae</taxon>
        <taxon>Pentapetalae</taxon>
        <taxon>rosids</taxon>
        <taxon>fabids</taxon>
        <taxon>Rosales</taxon>
        <taxon>Moraceae</taxon>
        <taxon>Moreae</taxon>
        <taxon>Morus</taxon>
    </lineage>
</organism>
<dbReference type="InterPro" id="IPR045173">
    <property type="entry name" value="Cdt1"/>
</dbReference>
<dbReference type="InterPro" id="IPR032054">
    <property type="entry name" value="Cdt1_C"/>
</dbReference>
<dbReference type="Gene3D" id="1.10.10.1420">
    <property type="entry name" value="DNA replication factor Cdt1, C-terminal WH domain"/>
    <property type="match status" value="1"/>
</dbReference>
<sequence>MSSSEASSSIPFKSKKSLCSTPKAKTLDPNLLSSKPPEKPLQLPRRTRNQNVALSLKEVRKAAESRRQSARKQFFDRTDQIASARRHIVDSPYETAAGDNVAVKSKSDAGAEPKLPEKYEILSDFFNSLDNSIRLLRLKGSTPTFTNICPKVEYFTDRRFTYRHLAQLKFILPEVIEIKRTLVFNERTSCMKPDLHITMNLEAIENDGKSKSEGGNLYLRRVFQSRLAEFSRSHPEGCEVPEEMLPEPFNVKQGLLSNLTRIPSSSSPFEAASDSHSADPACDGIPKEMHPVSASKKTLSEAPKNQQPVVASHLSPSFRRRFSQKPRSNEVEITSQKSSEPPFKPPADPAALSSLNTVSSVEETTEETSSNQVFGPANVTPSKKLSVLKTEEGSPRKSDSLQSTPAKLASTPLRLMTATPTLHPPKRSYKSPEDNSTSSPNKLVRRPPRTRSLKFDSPVKNKARDEDFDVNGVSVDNDILDILPENLWQSIRDKERKAAEERDPAISQAKRRKQMIACLPKLFNMIHFLFQSINRSVITKEELMHKIISSHMDVVDRREVEEQLSLLLELVPDWISEKLASASIKCQAPNQYAHGLKEQIEPEQLDLITFTGRKRCIQGCRAKTTTILRFLSVLLEKNPMVLCDFLHKYVLEKKNTSIYHKEQKEITRVGNEMRRKELVEFRTPQHPSLGTNHWGGASPLLARNIPKESLDQRYLRLNSIRTRDEIFPVLEDHFNWVLDSHAAEKKEDAAKTPRRITIRGLLPKFTLQKEKNARLGSKKRSWFPRLDPHNRWPQGWC</sequence>
<dbReference type="CDD" id="cd08674">
    <property type="entry name" value="Cdt1_m"/>
    <property type="match status" value="1"/>
</dbReference>
<dbReference type="SUPFAM" id="SSF46785">
    <property type="entry name" value="Winged helix' DNA-binding domain"/>
    <property type="match status" value="1"/>
</dbReference>
<proteinExistence type="inferred from homology"/>
<keyword evidence="2" id="KW-0131">Cell cycle</keyword>
<protein>
    <recommendedName>
        <fullName evidence="4">CDT1 Geminin-binding domain-containing protein</fullName>
    </recommendedName>
</protein>
<dbReference type="GO" id="GO:0071163">
    <property type="term" value="P:DNA replication preinitiation complex assembly"/>
    <property type="evidence" value="ECO:0007669"/>
    <property type="project" value="InterPro"/>
</dbReference>
<dbReference type="EMBL" id="KE346273">
    <property type="protein sequence ID" value="EXC31936.1"/>
    <property type="molecule type" value="Genomic_DNA"/>
</dbReference>
<dbReference type="CDD" id="cd08767">
    <property type="entry name" value="Cdt1_c"/>
    <property type="match status" value="1"/>
</dbReference>
<dbReference type="InterPro" id="IPR014939">
    <property type="entry name" value="CDT1_Gemini-bd-like"/>
</dbReference>